<evidence type="ECO:0000256" key="2">
    <source>
        <dbReference type="ARBA" id="ARBA00022723"/>
    </source>
</evidence>
<dbReference type="RefSeq" id="WP_037279993.1">
    <property type="nucleotide sequence ID" value="NZ_KK088568.1"/>
</dbReference>
<name>A0A017HS40_9RHOB</name>
<evidence type="ECO:0000313" key="7">
    <source>
        <dbReference type="Proteomes" id="UP000019666"/>
    </source>
</evidence>
<keyword evidence="3" id="KW-0862">Zinc</keyword>
<dbReference type="HOGENOM" id="CLU_055491_6_3_5"/>
<reference evidence="6 7" key="1">
    <citation type="submission" date="2013-02" db="EMBL/GenBank/DDBJ databases">
        <authorList>
            <person name="Fiebig A."/>
            <person name="Goeker M."/>
            <person name="Klenk H.-P.P."/>
        </authorList>
    </citation>
    <scope>NUCLEOTIDE SEQUENCE [LARGE SCALE GENOMIC DNA]</scope>
    <source>
        <strain evidence="6 7">DSM 19309</strain>
    </source>
</reference>
<protein>
    <recommendedName>
        <fullName evidence="5">CENP-V/GFA domain-containing protein</fullName>
    </recommendedName>
</protein>
<sequence>MALPDLPAEGGCRCGTIRFRVTRTPLMTLACHCRGCQRMTGSAFSLSAMIPDGGFEVLQGETVPGGADKAYGHRFCPDCLSWVWTKHPMMEGFLNLRSTMLDDPSWVRPYAETCRSEGLAFAETGAARSFPGFPDMEEFPALLAGYAEWARG</sequence>
<evidence type="ECO:0000256" key="3">
    <source>
        <dbReference type="ARBA" id="ARBA00022833"/>
    </source>
</evidence>
<dbReference type="Proteomes" id="UP000019666">
    <property type="component" value="Unassembled WGS sequence"/>
</dbReference>
<dbReference type="Pfam" id="PF04828">
    <property type="entry name" value="GFA"/>
    <property type="match status" value="1"/>
</dbReference>
<dbReference type="PATRIC" id="fig|442562.3.peg.1241"/>
<keyword evidence="7" id="KW-1185">Reference proteome</keyword>
<dbReference type="InterPro" id="IPR011057">
    <property type="entry name" value="Mss4-like_sf"/>
</dbReference>
<gene>
    <name evidence="6" type="ORF">Rumeso_01252</name>
</gene>
<dbReference type="GO" id="GO:0016846">
    <property type="term" value="F:carbon-sulfur lyase activity"/>
    <property type="evidence" value="ECO:0007669"/>
    <property type="project" value="InterPro"/>
</dbReference>
<keyword evidence="2" id="KW-0479">Metal-binding</keyword>
<feature type="domain" description="CENP-V/GFA" evidence="5">
    <location>
        <begin position="8"/>
        <end position="111"/>
    </location>
</feature>
<dbReference type="EMBL" id="AOSK01000035">
    <property type="protein sequence ID" value="EYD77140.1"/>
    <property type="molecule type" value="Genomic_DNA"/>
</dbReference>
<evidence type="ECO:0000256" key="4">
    <source>
        <dbReference type="ARBA" id="ARBA00023239"/>
    </source>
</evidence>
<dbReference type="OrthoDB" id="9807246at2"/>
<comment type="similarity">
    <text evidence="1">Belongs to the Gfa family.</text>
</comment>
<dbReference type="InterPro" id="IPR006913">
    <property type="entry name" value="CENP-V/GFA"/>
</dbReference>
<organism evidence="6 7">
    <name type="scientific">Rubellimicrobium mesophilum DSM 19309</name>
    <dbReference type="NCBI Taxonomy" id="442562"/>
    <lineage>
        <taxon>Bacteria</taxon>
        <taxon>Pseudomonadati</taxon>
        <taxon>Pseudomonadota</taxon>
        <taxon>Alphaproteobacteria</taxon>
        <taxon>Rhodobacterales</taxon>
        <taxon>Roseobacteraceae</taxon>
        <taxon>Rubellimicrobium</taxon>
    </lineage>
</organism>
<dbReference type="AlphaFoldDB" id="A0A017HS40"/>
<evidence type="ECO:0000259" key="5">
    <source>
        <dbReference type="PROSITE" id="PS51891"/>
    </source>
</evidence>
<dbReference type="STRING" id="442562.Rumeso_01252"/>
<dbReference type="PANTHER" id="PTHR33337:SF33">
    <property type="entry name" value="CENP-V_GFA DOMAIN-CONTAINING PROTEIN"/>
    <property type="match status" value="1"/>
</dbReference>
<evidence type="ECO:0000256" key="1">
    <source>
        <dbReference type="ARBA" id="ARBA00005495"/>
    </source>
</evidence>
<dbReference type="PROSITE" id="PS51891">
    <property type="entry name" value="CENP_V_GFA"/>
    <property type="match status" value="1"/>
</dbReference>
<dbReference type="SUPFAM" id="SSF51316">
    <property type="entry name" value="Mss4-like"/>
    <property type="match status" value="1"/>
</dbReference>
<comment type="caution">
    <text evidence="6">The sequence shown here is derived from an EMBL/GenBank/DDBJ whole genome shotgun (WGS) entry which is preliminary data.</text>
</comment>
<proteinExistence type="inferred from homology"/>
<dbReference type="Gene3D" id="3.90.1590.10">
    <property type="entry name" value="glutathione-dependent formaldehyde- activating enzyme (gfa)"/>
    <property type="match status" value="1"/>
</dbReference>
<dbReference type="GO" id="GO:0046872">
    <property type="term" value="F:metal ion binding"/>
    <property type="evidence" value="ECO:0007669"/>
    <property type="project" value="UniProtKB-KW"/>
</dbReference>
<accession>A0A017HS40</accession>
<dbReference type="PANTHER" id="PTHR33337">
    <property type="entry name" value="GFA DOMAIN-CONTAINING PROTEIN"/>
    <property type="match status" value="1"/>
</dbReference>
<keyword evidence="4" id="KW-0456">Lyase</keyword>
<evidence type="ECO:0000313" key="6">
    <source>
        <dbReference type="EMBL" id="EYD77140.1"/>
    </source>
</evidence>